<gene>
    <name evidence="6" type="ORF">NRP21_13785</name>
</gene>
<dbReference type="SMART" id="SM00448">
    <property type="entry name" value="REC"/>
    <property type="match status" value="1"/>
</dbReference>
<dbReference type="PROSITE" id="PS51755">
    <property type="entry name" value="OMPR_PHOB"/>
    <property type="match status" value="1"/>
</dbReference>
<evidence type="ECO:0000256" key="1">
    <source>
        <dbReference type="ARBA" id="ARBA00023125"/>
    </source>
</evidence>
<feature type="domain" description="Response regulatory" evidence="4">
    <location>
        <begin position="2"/>
        <end position="116"/>
    </location>
</feature>
<dbReference type="Gene3D" id="6.10.250.690">
    <property type="match status" value="1"/>
</dbReference>
<dbReference type="Gene3D" id="3.40.50.2300">
    <property type="match status" value="1"/>
</dbReference>
<feature type="modified residue" description="4-aspartylphosphate" evidence="2">
    <location>
        <position position="51"/>
    </location>
</feature>
<comment type="caution">
    <text evidence="6">The sequence shown here is derived from an EMBL/GenBank/DDBJ whole genome shotgun (WGS) entry which is preliminary data.</text>
</comment>
<dbReference type="Pfam" id="PF00072">
    <property type="entry name" value="Response_reg"/>
    <property type="match status" value="1"/>
</dbReference>
<dbReference type="PANTHER" id="PTHR48111">
    <property type="entry name" value="REGULATOR OF RPOS"/>
    <property type="match status" value="1"/>
</dbReference>
<dbReference type="CDD" id="cd00383">
    <property type="entry name" value="trans_reg_C"/>
    <property type="match status" value="1"/>
</dbReference>
<dbReference type="Gene3D" id="1.10.10.10">
    <property type="entry name" value="Winged helix-like DNA-binding domain superfamily/Winged helix DNA-binding domain"/>
    <property type="match status" value="1"/>
</dbReference>
<dbReference type="SUPFAM" id="SSF52172">
    <property type="entry name" value="CheY-like"/>
    <property type="match status" value="1"/>
</dbReference>
<dbReference type="InterPro" id="IPR001789">
    <property type="entry name" value="Sig_transdc_resp-reg_receiver"/>
</dbReference>
<keyword evidence="2" id="KW-0597">Phosphoprotein</keyword>
<evidence type="ECO:0000259" key="5">
    <source>
        <dbReference type="PROSITE" id="PS51755"/>
    </source>
</evidence>
<reference evidence="6 7" key="1">
    <citation type="submission" date="2022-06" db="EMBL/GenBank/DDBJ databases">
        <title>Roseomonas CN29.</title>
        <authorList>
            <person name="Cheng Y."/>
            <person name="He X."/>
        </authorList>
    </citation>
    <scope>NUCLEOTIDE SEQUENCE [LARGE SCALE GENOMIC DNA]</scope>
    <source>
        <strain evidence="6 7">CN29</strain>
    </source>
</reference>
<proteinExistence type="predicted"/>
<name>A0ABT1X4V4_9PROT</name>
<sequence>MQILLIEDDERVASYVSKGLREAGHIVDHHDDGKRALIQATLEDYDLIILDRMLPRLDGISLLRTLRGAGNDTPVLMLTALGDVEERVHGLESGADDYLTKPFALTELLARVAVLGRRQRASSEETRLVVADLEINLLARTVKRSGKPIELTPREFRLLEVLARSANRVVTRSMLLERVWEYSFEPQTNIVDQFMSKLRQKIDRDFPRQLIHTVRGSGYVLRDGP</sequence>
<feature type="domain" description="OmpR/PhoB-type" evidence="5">
    <location>
        <begin position="125"/>
        <end position="223"/>
    </location>
</feature>
<organism evidence="6 7">
    <name type="scientific">Roseomonas populi</name>
    <dbReference type="NCBI Taxonomy" id="3121582"/>
    <lineage>
        <taxon>Bacteria</taxon>
        <taxon>Pseudomonadati</taxon>
        <taxon>Pseudomonadota</taxon>
        <taxon>Alphaproteobacteria</taxon>
        <taxon>Acetobacterales</taxon>
        <taxon>Roseomonadaceae</taxon>
        <taxon>Roseomonas</taxon>
    </lineage>
</organism>
<dbReference type="InterPro" id="IPR036388">
    <property type="entry name" value="WH-like_DNA-bd_sf"/>
</dbReference>
<protein>
    <submittedName>
        <fullName evidence="6">Response regulator transcription factor</fullName>
    </submittedName>
</protein>
<dbReference type="Pfam" id="PF00486">
    <property type="entry name" value="Trans_reg_C"/>
    <property type="match status" value="1"/>
</dbReference>
<evidence type="ECO:0000259" key="4">
    <source>
        <dbReference type="PROSITE" id="PS50110"/>
    </source>
</evidence>
<evidence type="ECO:0000256" key="2">
    <source>
        <dbReference type="PROSITE-ProRule" id="PRU00169"/>
    </source>
</evidence>
<dbReference type="Proteomes" id="UP001524642">
    <property type="component" value="Unassembled WGS sequence"/>
</dbReference>
<dbReference type="EMBL" id="JANJOU010000010">
    <property type="protein sequence ID" value="MCR0983123.1"/>
    <property type="molecule type" value="Genomic_DNA"/>
</dbReference>
<keyword evidence="7" id="KW-1185">Reference proteome</keyword>
<dbReference type="PROSITE" id="PS50110">
    <property type="entry name" value="RESPONSE_REGULATORY"/>
    <property type="match status" value="1"/>
</dbReference>
<dbReference type="InterPro" id="IPR001867">
    <property type="entry name" value="OmpR/PhoB-type_DNA-bd"/>
</dbReference>
<dbReference type="CDD" id="cd19935">
    <property type="entry name" value="REC_OmpR_CusR-like"/>
    <property type="match status" value="1"/>
</dbReference>
<dbReference type="SMART" id="SM00862">
    <property type="entry name" value="Trans_reg_C"/>
    <property type="match status" value="1"/>
</dbReference>
<keyword evidence="1 3" id="KW-0238">DNA-binding</keyword>
<dbReference type="RefSeq" id="WP_257716792.1">
    <property type="nucleotide sequence ID" value="NZ_JANJOU010000010.1"/>
</dbReference>
<accession>A0ABT1X4V4</accession>
<evidence type="ECO:0000256" key="3">
    <source>
        <dbReference type="PROSITE-ProRule" id="PRU01091"/>
    </source>
</evidence>
<feature type="DNA-binding region" description="OmpR/PhoB-type" evidence="3">
    <location>
        <begin position="125"/>
        <end position="223"/>
    </location>
</feature>
<evidence type="ECO:0000313" key="6">
    <source>
        <dbReference type="EMBL" id="MCR0983123.1"/>
    </source>
</evidence>
<dbReference type="InterPro" id="IPR011006">
    <property type="entry name" value="CheY-like_superfamily"/>
</dbReference>
<dbReference type="PANTHER" id="PTHR48111:SF76">
    <property type="entry name" value="TWO-COMPONENT RESPONSE REGULATOR"/>
    <property type="match status" value="1"/>
</dbReference>
<dbReference type="InterPro" id="IPR039420">
    <property type="entry name" value="WalR-like"/>
</dbReference>
<evidence type="ECO:0000313" key="7">
    <source>
        <dbReference type="Proteomes" id="UP001524642"/>
    </source>
</evidence>